<keyword evidence="4" id="KW-0408">Iron</keyword>
<dbReference type="PATRIC" id="fig|1423729.3.peg.1235"/>
<feature type="binding site" evidence="7">
    <location>
        <position position="49"/>
    </location>
    <ligand>
        <name>Fe cation</name>
        <dbReference type="ChEBI" id="CHEBI:24875"/>
        <label>1</label>
    </ligand>
</feature>
<keyword evidence="3" id="KW-0378">Hydrolase</keyword>
<feature type="binding site" evidence="7">
    <location>
        <position position="185"/>
    </location>
    <ligand>
        <name>Fe cation</name>
        <dbReference type="ChEBI" id="CHEBI:24875"/>
        <label>2</label>
    </ligand>
</feature>
<dbReference type="GO" id="GO:0046872">
    <property type="term" value="F:metal ion binding"/>
    <property type="evidence" value="ECO:0007669"/>
    <property type="project" value="UniProtKB-KW"/>
</dbReference>
<feature type="binding site" evidence="7">
    <location>
        <position position="187"/>
    </location>
    <ligand>
        <name>Fe cation</name>
        <dbReference type="ChEBI" id="CHEBI:24875"/>
        <label>1</label>
    </ligand>
</feature>
<dbReference type="Gene3D" id="3.60.21.10">
    <property type="match status" value="1"/>
</dbReference>
<organism evidence="8 9">
    <name type="scientific">Liquorilactobacillus cacaonum DSM 21116</name>
    <dbReference type="NCBI Taxonomy" id="1423729"/>
    <lineage>
        <taxon>Bacteria</taxon>
        <taxon>Bacillati</taxon>
        <taxon>Bacillota</taxon>
        <taxon>Bacilli</taxon>
        <taxon>Lactobacillales</taxon>
        <taxon>Lactobacillaceae</taxon>
        <taxon>Liquorilactobacillus</taxon>
    </lineage>
</organism>
<gene>
    <name evidence="8" type="ORF">FC80_GL001220</name>
</gene>
<dbReference type="InterPro" id="IPR029052">
    <property type="entry name" value="Metallo-depent_PP-like"/>
</dbReference>
<dbReference type="AlphaFoldDB" id="A0A0R2CEY9"/>
<comment type="caution">
    <text evidence="8">The sequence shown here is derived from an EMBL/GenBank/DDBJ whole genome shotgun (WGS) entry which is preliminary data.</text>
</comment>
<evidence type="ECO:0000256" key="4">
    <source>
        <dbReference type="ARBA" id="ARBA00023004"/>
    </source>
</evidence>
<feature type="binding site" evidence="7">
    <location>
        <position position="17"/>
    </location>
    <ligand>
        <name>Fe cation</name>
        <dbReference type="ChEBI" id="CHEBI:24875"/>
        <label>1</label>
    </ligand>
</feature>
<evidence type="ECO:0000256" key="3">
    <source>
        <dbReference type="ARBA" id="ARBA00022801"/>
    </source>
</evidence>
<dbReference type="GO" id="GO:0004113">
    <property type="term" value="F:2',3'-cyclic-nucleotide 3'-phosphodiesterase activity"/>
    <property type="evidence" value="ECO:0007669"/>
    <property type="project" value="TreeGrafter"/>
</dbReference>
<accession>A0A0R2CEY9</accession>
<keyword evidence="2 7" id="KW-0479">Metal-binding</keyword>
<dbReference type="FunFam" id="3.60.21.10:FF:000016">
    <property type="entry name" value="Putative metallophosphoesterase"/>
    <property type="match status" value="1"/>
</dbReference>
<evidence type="ECO:0000256" key="6">
    <source>
        <dbReference type="PIRSR" id="PIRSR004789-50"/>
    </source>
</evidence>
<evidence type="ECO:0000256" key="1">
    <source>
        <dbReference type="ARBA" id="ARBA00001965"/>
    </source>
</evidence>
<comment type="cofactor">
    <cofactor evidence="1">
        <name>Fe(3+)</name>
        <dbReference type="ChEBI" id="CHEBI:29034"/>
    </cofactor>
</comment>
<dbReference type="CDD" id="cd07382">
    <property type="entry name" value="MPP_DR1281"/>
    <property type="match status" value="1"/>
</dbReference>
<protein>
    <submittedName>
        <fullName evidence="8">Metallophosphoesterase</fullName>
    </submittedName>
</protein>
<dbReference type="InterPro" id="IPR005235">
    <property type="entry name" value="YmdB-like"/>
</dbReference>
<evidence type="ECO:0000256" key="5">
    <source>
        <dbReference type="ARBA" id="ARBA00061401"/>
    </source>
</evidence>
<keyword evidence="9" id="KW-1185">Reference proteome</keyword>
<dbReference type="PANTHER" id="PTHR36303">
    <property type="entry name" value="2',3'-CYCLIC-NUCLEOTIDE 2'-PHOSPHODIESTERASE"/>
    <property type="match status" value="1"/>
</dbReference>
<comment type="similarity">
    <text evidence="5">Belongs to the YmdB-like family.</text>
</comment>
<dbReference type="Pfam" id="PF13277">
    <property type="entry name" value="YmdB"/>
    <property type="match status" value="1"/>
</dbReference>
<evidence type="ECO:0000256" key="7">
    <source>
        <dbReference type="PIRSR" id="PIRSR004789-51"/>
    </source>
</evidence>
<dbReference type="STRING" id="1423729.FC80_GL001220"/>
<sequence length="274" mass="30628">MDYSGKRKKMRILFIGDVMGNSGQKMVQEYLPKLKRKFHPQATIVNAENATRGRGINEKVYKAILSYGADIITMGNHVWDNPEITSFIDSAKKIVRPANLPAKQVPGVGYVIMQINQQKLAVINMQGRVFMTPSDDPFAVATGLIEKIKKETDFIFVDFHAETTSEKQAFTWFFDGQLSAVIGTHTHVQTNDARILPQGTAFLADVGMTGPYDGIIGMKRENVIDRFLNQMPTRFEVDEEGRANLSGCLLDLGDDGMAKKIQTIQINADHPFEE</sequence>
<feature type="active site" description="Proton donor" evidence="6">
    <location>
        <position position="77"/>
    </location>
</feature>
<feature type="binding site" evidence="7">
    <location>
        <position position="160"/>
    </location>
    <ligand>
        <name>Fe cation</name>
        <dbReference type="ChEBI" id="CHEBI:24875"/>
        <label>2</label>
    </ligand>
</feature>
<reference evidence="8 9" key="1">
    <citation type="journal article" date="2015" name="Genome Announc.">
        <title>Expanding the biotechnology potential of lactobacilli through comparative genomics of 213 strains and associated genera.</title>
        <authorList>
            <person name="Sun Z."/>
            <person name="Harris H.M."/>
            <person name="McCann A."/>
            <person name="Guo C."/>
            <person name="Argimon S."/>
            <person name="Zhang W."/>
            <person name="Yang X."/>
            <person name="Jeffery I.B."/>
            <person name="Cooney J.C."/>
            <person name="Kagawa T.F."/>
            <person name="Liu W."/>
            <person name="Song Y."/>
            <person name="Salvetti E."/>
            <person name="Wrobel A."/>
            <person name="Rasinkangas P."/>
            <person name="Parkhill J."/>
            <person name="Rea M.C."/>
            <person name="O'Sullivan O."/>
            <person name="Ritari J."/>
            <person name="Douillard F.P."/>
            <person name="Paul Ross R."/>
            <person name="Yang R."/>
            <person name="Briner A.E."/>
            <person name="Felis G.E."/>
            <person name="de Vos W.M."/>
            <person name="Barrangou R."/>
            <person name="Klaenhammer T.R."/>
            <person name="Caufield P.W."/>
            <person name="Cui Y."/>
            <person name="Zhang H."/>
            <person name="O'Toole P.W."/>
        </authorList>
    </citation>
    <scope>NUCLEOTIDE SEQUENCE [LARGE SCALE GENOMIC DNA]</scope>
    <source>
        <strain evidence="8 9">DSM 21116</strain>
    </source>
</reference>
<evidence type="ECO:0000313" key="9">
    <source>
        <dbReference type="Proteomes" id="UP000051131"/>
    </source>
</evidence>
<dbReference type="SUPFAM" id="SSF56300">
    <property type="entry name" value="Metallo-dependent phosphatases"/>
    <property type="match status" value="1"/>
</dbReference>
<name>A0A0R2CEY9_9LACO</name>
<dbReference type="EMBL" id="AYZE01000015">
    <property type="protein sequence ID" value="KRM90318.1"/>
    <property type="molecule type" value="Genomic_DNA"/>
</dbReference>
<evidence type="ECO:0000256" key="2">
    <source>
        <dbReference type="ARBA" id="ARBA00022723"/>
    </source>
</evidence>
<dbReference type="PIRSF" id="PIRSF004789">
    <property type="entry name" value="DR1281"/>
    <property type="match status" value="1"/>
</dbReference>
<evidence type="ECO:0000313" key="8">
    <source>
        <dbReference type="EMBL" id="KRM90318.1"/>
    </source>
</evidence>
<proteinExistence type="inferred from homology"/>
<dbReference type="PANTHER" id="PTHR36303:SF1">
    <property type="entry name" value="2',3'-CYCLIC-NUCLEOTIDE 2'-PHOSPHODIESTERASE"/>
    <property type="match status" value="1"/>
</dbReference>
<feature type="binding site" evidence="7">
    <location>
        <position position="48"/>
    </location>
    <ligand>
        <name>Fe cation</name>
        <dbReference type="ChEBI" id="CHEBI:24875"/>
        <label>2</label>
    </ligand>
</feature>
<feature type="binding site" evidence="7">
    <location>
        <position position="48"/>
    </location>
    <ligand>
        <name>Fe cation</name>
        <dbReference type="ChEBI" id="CHEBI:24875"/>
        <label>1</label>
    </ligand>
</feature>
<dbReference type="NCBIfam" id="TIGR00282">
    <property type="entry name" value="TIGR00282 family metallophosphoesterase"/>
    <property type="match status" value="1"/>
</dbReference>
<dbReference type="Proteomes" id="UP000051131">
    <property type="component" value="Unassembled WGS sequence"/>
</dbReference>
<feature type="binding site" evidence="7">
    <location>
        <position position="76"/>
    </location>
    <ligand>
        <name>Fe cation</name>
        <dbReference type="ChEBI" id="CHEBI:24875"/>
        <label>2</label>
    </ligand>
</feature>